<organism evidence="2 3">
    <name type="scientific">Sandaracinus amylolyticus</name>
    <dbReference type="NCBI Taxonomy" id="927083"/>
    <lineage>
        <taxon>Bacteria</taxon>
        <taxon>Pseudomonadati</taxon>
        <taxon>Myxococcota</taxon>
        <taxon>Polyangia</taxon>
        <taxon>Polyangiales</taxon>
        <taxon>Sandaracinaceae</taxon>
        <taxon>Sandaracinus</taxon>
    </lineage>
</organism>
<dbReference type="STRING" id="927083.DB32_004890"/>
<protein>
    <submittedName>
        <fullName evidence="2">Uncharacterized protein</fullName>
    </submittedName>
</protein>
<feature type="transmembrane region" description="Helical" evidence="1">
    <location>
        <begin position="16"/>
        <end position="38"/>
    </location>
</feature>
<sequence>MGDTAKVGAGRRKRHWALGCGGAIATVALVLTGAFIALDRPRPHGVPGDEAELLADEMLGALRSDAWERTGAIRWTFGPSGTRHLWDRERDWARVRAGDLEVLVDLDDPSHGVATRGGVRLAGDEARRAIRDAWAQWINDSFWLIAPYKVRDRGTTRSIVRVEGRSALLVEYASGGVTPGDAYLWLLGEDGTPRAWRMWVSVLPIGGVEASWDGWITLPTGARIATRHEAGPFTLELSDVEGAAHLSELEPGPDPFAALAAETEP</sequence>
<evidence type="ECO:0000256" key="1">
    <source>
        <dbReference type="SAM" id="Phobius"/>
    </source>
</evidence>
<evidence type="ECO:0000313" key="2">
    <source>
        <dbReference type="EMBL" id="AKF07741.1"/>
    </source>
</evidence>
<keyword evidence="3" id="KW-1185">Reference proteome</keyword>
<gene>
    <name evidence="2" type="ORF">DB32_004890</name>
</gene>
<dbReference type="KEGG" id="samy:DB32_004890"/>
<dbReference type="OrthoDB" id="323141at2"/>
<keyword evidence="1" id="KW-0472">Membrane</keyword>
<dbReference type="EMBL" id="CP011125">
    <property type="protein sequence ID" value="AKF07741.1"/>
    <property type="molecule type" value="Genomic_DNA"/>
</dbReference>
<dbReference type="RefSeq" id="WP_053234964.1">
    <property type="nucleotide sequence ID" value="NZ_CP011125.1"/>
</dbReference>
<dbReference type="AlphaFoldDB" id="A0A0F6YJF1"/>
<evidence type="ECO:0000313" key="3">
    <source>
        <dbReference type="Proteomes" id="UP000034883"/>
    </source>
</evidence>
<keyword evidence="1" id="KW-0812">Transmembrane</keyword>
<dbReference type="Proteomes" id="UP000034883">
    <property type="component" value="Chromosome"/>
</dbReference>
<keyword evidence="1" id="KW-1133">Transmembrane helix</keyword>
<name>A0A0F6YJF1_9BACT</name>
<accession>A0A0F6YJF1</accession>
<proteinExistence type="predicted"/>
<reference evidence="2 3" key="1">
    <citation type="submission" date="2015-03" db="EMBL/GenBank/DDBJ databases">
        <title>Genome assembly of Sandaracinus amylolyticus DSM 53668.</title>
        <authorList>
            <person name="Sharma G."/>
            <person name="Subramanian S."/>
        </authorList>
    </citation>
    <scope>NUCLEOTIDE SEQUENCE [LARGE SCALE GENOMIC DNA]</scope>
    <source>
        <strain evidence="2 3">DSM 53668</strain>
    </source>
</reference>